<dbReference type="PANTHER" id="PTHR45036">
    <property type="entry name" value="METHYLTRANSFERASE LIKE 7B"/>
    <property type="match status" value="1"/>
</dbReference>
<dbReference type="OrthoDB" id="1493020at2"/>
<dbReference type="InterPro" id="IPR052356">
    <property type="entry name" value="Thiol_S-MT"/>
</dbReference>
<evidence type="ECO:0000259" key="1">
    <source>
        <dbReference type="Pfam" id="PF08241"/>
    </source>
</evidence>
<reference evidence="2 3" key="1">
    <citation type="submission" date="2018-08" db="EMBL/GenBank/DDBJ databases">
        <title>Muricauda nanhaiensis sp. nov., isolated from seawater of the South China Sea.</title>
        <authorList>
            <person name="Dang Y."/>
        </authorList>
    </citation>
    <scope>NUCLEOTIDE SEQUENCE [LARGE SCALE GENOMIC DNA]</scope>
    <source>
        <strain evidence="2 3">SM1704</strain>
    </source>
</reference>
<dbReference type="Pfam" id="PF08241">
    <property type="entry name" value="Methyltransf_11"/>
    <property type="match status" value="1"/>
</dbReference>
<gene>
    <name evidence="2" type="ORF">DX873_00835</name>
</gene>
<organism evidence="2 3">
    <name type="scientific">Flagellimonas nanhaiensis</name>
    <dbReference type="NCBI Taxonomy" id="2292706"/>
    <lineage>
        <taxon>Bacteria</taxon>
        <taxon>Pseudomonadati</taxon>
        <taxon>Bacteroidota</taxon>
        <taxon>Flavobacteriia</taxon>
        <taxon>Flavobacteriales</taxon>
        <taxon>Flavobacteriaceae</taxon>
        <taxon>Flagellimonas</taxon>
    </lineage>
</organism>
<dbReference type="GO" id="GO:0032259">
    <property type="term" value="P:methylation"/>
    <property type="evidence" value="ECO:0007669"/>
    <property type="project" value="UniProtKB-KW"/>
</dbReference>
<dbReference type="InterPro" id="IPR029063">
    <property type="entry name" value="SAM-dependent_MTases_sf"/>
</dbReference>
<dbReference type="CDD" id="cd02440">
    <property type="entry name" value="AdoMet_MTases"/>
    <property type="match status" value="1"/>
</dbReference>
<dbReference type="GO" id="GO:0008757">
    <property type="term" value="F:S-adenosylmethionine-dependent methyltransferase activity"/>
    <property type="evidence" value="ECO:0007669"/>
    <property type="project" value="InterPro"/>
</dbReference>
<comment type="caution">
    <text evidence="2">The sequence shown here is derived from an EMBL/GenBank/DDBJ whole genome shotgun (WGS) entry which is preliminary data.</text>
</comment>
<dbReference type="AlphaFoldDB" id="A0A371JSN3"/>
<feature type="domain" description="Methyltransferase type 11" evidence="1">
    <location>
        <begin position="48"/>
        <end position="142"/>
    </location>
</feature>
<dbReference type="EMBL" id="QTJX01000001">
    <property type="protein sequence ID" value="RDY60759.1"/>
    <property type="molecule type" value="Genomic_DNA"/>
</dbReference>
<proteinExistence type="predicted"/>
<dbReference type="SUPFAM" id="SSF53335">
    <property type="entry name" value="S-adenosyl-L-methionine-dependent methyltransferases"/>
    <property type="match status" value="1"/>
</dbReference>
<name>A0A371JSN3_9FLAO</name>
<dbReference type="Proteomes" id="UP000261828">
    <property type="component" value="Unassembled WGS sequence"/>
</dbReference>
<dbReference type="Gene3D" id="3.40.50.150">
    <property type="entry name" value="Vaccinia Virus protein VP39"/>
    <property type="match status" value="1"/>
</dbReference>
<protein>
    <submittedName>
        <fullName evidence="2">Methyltransferase domain-containing protein</fullName>
    </submittedName>
</protein>
<accession>A0A371JSN3</accession>
<keyword evidence="3" id="KW-1185">Reference proteome</keyword>
<dbReference type="RefSeq" id="WP_116182642.1">
    <property type="nucleotide sequence ID" value="NZ_QTJX01000001.1"/>
</dbReference>
<keyword evidence="2" id="KW-0808">Transferase</keyword>
<dbReference type="InterPro" id="IPR013216">
    <property type="entry name" value="Methyltransf_11"/>
</dbReference>
<evidence type="ECO:0000313" key="2">
    <source>
        <dbReference type="EMBL" id="RDY60759.1"/>
    </source>
</evidence>
<keyword evidence="2" id="KW-0489">Methyltransferase</keyword>
<evidence type="ECO:0000313" key="3">
    <source>
        <dbReference type="Proteomes" id="UP000261828"/>
    </source>
</evidence>
<sequence length="214" mass="24460">MCTKKVMEGNPVRGRINSWLLAILDGYMHLLYGKRKRNLFRKLPKTVVEIGSGSGANMRYLPKGTHLIAIEPNKYMHSRLHKKAKRNQVNIQILPNSAEAMQIDSNSVDAVVSSLTLCTIPDENKALQEIERILKPGGRFIFVEHVGARKGSLLLKLQKLVFRPWFWFFEGCHTHKNIGETLRQSNFSEVNIENFMFYSPFVPITTQISGYAIK</sequence>
<dbReference type="PANTHER" id="PTHR45036:SF1">
    <property type="entry name" value="METHYLTRANSFERASE LIKE 7A"/>
    <property type="match status" value="1"/>
</dbReference>